<reference evidence="1 2" key="1">
    <citation type="journal article" date="2016" name="Nat. Commun.">
        <title>Ectomycorrhizal ecology is imprinted in the genome of the dominant symbiotic fungus Cenococcum geophilum.</title>
        <authorList>
            <consortium name="DOE Joint Genome Institute"/>
            <person name="Peter M."/>
            <person name="Kohler A."/>
            <person name="Ohm R.A."/>
            <person name="Kuo A."/>
            <person name="Krutzmann J."/>
            <person name="Morin E."/>
            <person name="Arend M."/>
            <person name="Barry K.W."/>
            <person name="Binder M."/>
            <person name="Choi C."/>
            <person name="Clum A."/>
            <person name="Copeland A."/>
            <person name="Grisel N."/>
            <person name="Haridas S."/>
            <person name="Kipfer T."/>
            <person name="LaButti K."/>
            <person name="Lindquist E."/>
            <person name="Lipzen A."/>
            <person name="Maire R."/>
            <person name="Meier B."/>
            <person name="Mihaltcheva S."/>
            <person name="Molinier V."/>
            <person name="Murat C."/>
            <person name="Poggeler S."/>
            <person name="Quandt C.A."/>
            <person name="Sperisen C."/>
            <person name="Tritt A."/>
            <person name="Tisserant E."/>
            <person name="Crous P.W."/>
            <person name="Henrissat B."/>
            <person name="Nehls U."/>
            <person name="Egli S."/>
            <person name="Spatafora J.W."/>
            <person name="Grigoriev I.V."/>
            <person name="Martin F.M."/>
        </authorList>
    </citation>
    <scope>NUCLEOTIDE SEQUENCE [LARGE SCALE GENOMIC DNA]</scope>
    <source>
        <strain evidence="1 2">CBS 459.81</strain>
    </source>
</reference>
<dbReference type="AlphaFoldDB" id="A0A8E2DWF7"/>
<proteinExistence type="predicted"/>
<sequence>MDDLPHADIRATSTPIHRWHRQQLKVLPPPRPHLRPTALAAPHRSLLLRTHPPPQHSLFLVFPLRLISTNTLLPSHLPRLPAPYPGPFAHKARVLRRSAMLAQTAEVS</sequence>
<dbReference type="EMBL" id="KV746484">
    <property type="protein sequence ID" value="OCK72791.1"/>
    <property type="molecule type" value="Genomic_DNA"/>
</dbReference>
<protein>
    <submittedName>
        <fullName evidence="1">Uncharacterized protein</fullName>
    </submittedName>
</protein>
<keyword evidence="2" id="KW-1185">Reference proteome</keyword>
<organism evidence="1 2">
    <name type="scientific">Lepidopterella palustris CBS 459.81</name>
    <dbReference type="NCBI Taxonomy" id="1314670"/>
    <lineage>
        <taxon>Eukaryota</taxon>
        <taxon>Fungi</taxon>
        <taxon>Dikarya</taxon>
        <taxon>Ascomycota</taxon>
        <taxon>Pezizomycotina</taxon>
        <taxon>Dothideomycetes</taxon>
        <taxon>Pleosporomycetidae</taxon>
        <taxon>Mytilinidiales</taxon>
        <taxon>Argynnaceae</taxon>
        <taxon>Lepidopterella</taxon>
    </lineage>
</organism>
<evidence type="ECO:0000313" key="2">
    <source>
        <dbReference type="Proteomes" id="UP000250266"/>
    </source>
</evidence>
<dbReference type="Proteomes" id="UP000250266">
    <property type="component" value="Unassembled WGS sequence"/>
</dbReference>
<name>A0A8E2DWF7_9PEZI</name>
<evidence type="ECO:0000313" key="1">
    <source>
        <dbReference type="EMBL" id="OCK72791.1"/>
    </source>
</evidence>
<accession>A0A8E2DWF7</accession>
<gene>
    <name evidence="1" type="ORF">K432DRAFT_387691</name>
</gene>